<evidence type="ECO:0000313" key="2">
    <source>
        <dbReference type="EMBL" id="EQB47245.1"/>
    </source>
</evidence>
<evidence type="ECO:0000256" key="1">
    <source>
        <dbReference type="SAM" id="MobiDB-lite"/>
    </source>
</evidence>
<name>T0LG75_COLGC</name>
<organism evidence="2 3">
    <name type="scientific">Colletotrichum gloeosporioides (strain Cg-14)</name>
    <name type="common">Anthracnose fungus</name>
    <name type="synonym">Glomerella cingulata</name>
    <dbReference type="NCBI Taxonomy" id="1237896"/>
    <lineage>
        <taxon>Eukaryota</taxon>
        <taxon>Fungi</taxon>
        <taxon>Dikarya</taxon>
        <taxon>Ascomycota</taxon>
        <taxon>Pezizomycotina</taxon>
        <taxon>Sordariomycetes</taxon>
        <taxon>Hypocreomycetidae</taxon>
        <taxon>Glomerellales</taxon>
        <taxon>Glomerellaceae</taxon>
        <taxon>Colletotrichum</taxon>
        <taxon>Colletotrichum gloeosporioides species complex</taxon>
    </lineage>
</organism>
<gene>
    <name evidence="2" type="ORF">CGLO_13632</name>
</gene>
<dbReference type="AlphaFoldDB" id="T0LG75"/>
<evidence type="ECO:0000313" key="3">
    <source>
        <dbReference type="Proteomes" id="UP000015530"/>
    </source>
</evidence>
<dbReference type="HOGENOM" id="CLU_2670916_0_0_1"/>
<accession>T0LG75</accession>
<dbReference type="EMBL" id="AMYD01003044">
    <property type="protein sequence ID" value="EQB47245.1"/>
    <property type="molecule type" value="Genomic_DNA"/>
</dbReference>
<dbReference type="Proteomes" id="UP000015530">
    <property type="component" value="Unassembled WGS sequence"/>
</dbReference>
<proteinExistence type="predicted"/>
<protein>
    <submittedName>
        <fullName evidence="2">Uncharacterized protein</fullName>
    </submittedName>
</protein>
<reference evidence="3" key="1">
    <citation type="journal article" date="2013" name="Mol. Plant Microbe Interact.">
        <title>Global aspects of pacC regulation of pathogenicity genes in Colletotrichum gloeosporioides as revealed by transcriptome analysis.</title>
        <authorList>
            <person name="Alkan N."/>
            <person name="Meng X."/>
            <person name="Friedlander G."/>
            <person name="Reuveni E."/>
            <person name="Sukno S."/>
            <person name="Sherman A."/>
            <person name="Thon M."/>
            <person name="Fluhr R."/>
            <person name="Prusky D."/>
        </authorList>
    </citation>
    <scope>NUCLEOTIDE SEQUENCE [LARGE SCALE GENOMIC DNA]</scope>
    <source>
        <strain evidence="3">Cg-14</strain>
    </source>
</reference>
<feature type="region of interest" description="Disordered" evidence="1">
    <location>
        <begin position="1"/>
        <end position="22"/>
    </location>
</feature>
<sequence>MTAKYRQVDKNNGNDVTGRNSPTFMQLAPSQRHIKDFHATYGYPDCCAHNWHLILTTIESTNRSRPRPIEVDPAD</sequence>
<feature type="compositionally biased region" description="Polar residues" evidence="1">
    <location>
        <begin position="10"/>
        <end position="22"/>
    </location>
</feature>
<comment type="caution">
    <text evidence="2">The sequence shown here is derived from an EMBL/GenBank/DDBJ whole genome shotgun (WGS) entry which is preliminary data.</text>
</comment>